<dbReference type="GO" id="GO:0005829">
    <property type="term" value="C:cytosol"/>
    <property type="evidence" value="ECO:0007669"/>
    <property type="project" value="TreeGrafter"/>
</dbReference>
<name>A0A1I0L1R4_9ACTN</name>
<dbReference type="PROSITE" id="PS50956">
    <property type="entry name" value="HTH_ASNC_2"/>
    <property type="match status" value="1"/>
</dbReference>
<dbReference type="STRING" id="568860.SAMN05421811_111136"/>
<proteinExistence type="predicted"/>
<dbReference type="InterPro" id="IPR011008">
    <property type="entry name" value="Dimeric_a/b-barrel"/>
</dbReference>
<dbReference type="EMBL" id="FOHX01000011">
    <property type="protein sequence ID" value="SEU33197.1"/>
    <property type="molecule type" value="Genomic_DNA"/>
</dbReference>
<evidence type="ECO:0000259" key="4">
    <source>
        <dbReference type="PROSITE" id="PS50956"/>
    </source>
</evidence>
<evidence type="ECO:0000313" key="6">
    <source>
        <dbReference type="Proteomes" id="UP000199361"/>
    </source>
</evidence>
<dbReference type="AlphaFoldDB" id="A0A1I0L1R4"/>
<dbReference type="InterPro" id="IPR019887">
    <property type="entry name" value="Tscrpt_reg_AsnC/Lrp_C"/>
</dbReference>
<dbReference type="PRINTS" id="PR00033">
    <property type="entry name" value="HTHASNC"/>
</dbReference>
<sequence length="327" mass="35039">MENVTLDEVDRGLLHALQVDGRASFSRIADVLGVSDQRVARRYRRLRSTGMLRVVGVVDGRRLGYESWALRLRCTPDAASSIAEALGRRPDTSWVHLLSGGTEISCGTLQRTPAQRQALLLNKLARTSRVLSVAAHRTLHVFVGGRIGWAGLAALSPGQVARLEAGRVYPAHGSAGEPVSLGPGDEALLRALSLDGRAVHADLAAATGWSESTVKRRMEQLCAAGVLFFDMDVLPALLGYQVEAQLWMSVPPAELDATGRALTRHPEVAFAGATTGSHNLTASVVCRDDAAFYRYLTEDLGALPAIRQIETAPIVRTIKRAGALLPG</sequence>
<dbReference type="Proteomes" id="UP000199361">
    <property type="component" value="Unassembled WGS sequence"/>
</dbReference>
<evidence type="ECO:0000256" key="3">
    <source>
        <dbReference type="ARBA" id="ARBA00023163"/>
    </source>
</evidence>
<dbReference type="InterPro" id="IPR019888">
    <property type="entry name" value="Tscrpt_reg_AsnC-like"/>
</dbReference>
<keyword evidence="2 5" id="KW-0238">DNA-binding</keyword>
<evidence type="ECO:0000313" key="5">
    <source>
        <dbReference type="EMBL" id="SEU33197.1"/>
    </source>
</evidence>
<dbReference type="SUPFAM" id="SSF54909">
    <property type="entry name" value="Dimeric alpha+beta barrel"/>
    <property type="match status" value="1"/>
</dbReference>
<dbReference type="InterPro" id="IPR000485">
    <property type="entry name" value="AsnC-type_HTH_dom"/>
</dbReference>
<reference evidence="5 6" key="1">
    <citation type="submission" date="2016-10" db="EMBL/GenBank/DDBJ databases">
        <authorList>
            <person name="de Groot N.N."/>
        </authorList>
    </citation>
    <scope>NUCLEOTIDE SEQUENCE [LARGE SCALE GENOMIC DNA]</scope>
    <source>
        <strain evidence="5 6">CGMCC 4.5598</strain>
    </source>
</reference>
<keyword evidence="6" id="KW-1185">Reference proteome</keyword>
<feature type="domain" description="HTH asnC-type" evidence="4">
    <location>
        <begin position="6"/>
        <end position="66"/>
    </location>
</feature>
<protein>
    <submittedName>
        <fullName evidence="5">DNA-binding transcriptional regulator, Lrp family</fullName>
    </submittedName>
</protein>
<dbReference type="SMART" id="SM00344">
    <property type="entry name" value="HTH_ASNC"/>
    <property type="match status" value="2"/>
</dbReference>
<keyword evidence="3" id="KW-0804">Transcription</keyword>
<dbReference type="PANTHER" id="PTHR30154">
    <property type="entry name" value="LEUCINE-RESPONSIVE REGULATORY PROTEIN"/>
    <property type="match status" value="1"/>
</dbReference>
<dbReference type="Pfam" id="PF13404">
    <property type="entry name" value="HTH_AsnC-type"/>
    <property type="match status" value="2"/>
</dbReference>
<dbReference type="Gene3D" id="3.30.70.920">
    <property type="match status" value="1"/>
</dbReference>
<gene>
    <name evidence="5" type="ORF">SAMN05421811_111136</name>
</gene>
<keyword evidence="1" id="KW-0805">Transcription regulation</keyword>
<dbReference type="InterPro" id="IPR036388">
    <property type="entry name" value="WH-like_DNA-bd_sf"/>
</dbReference>
<organism evidence="5 6">
    <name type="scientific">Nonomuraea wenchangensis</name>
    <dbReference type="NCBI Taxonomy" id="568860"/>
    <lineage>
        <taxon>Bacteria</taxon>
        <taxon>Bacillati</taxon>
        <taxon>Actinomycetota</taxon>
        <taxon>Actinomycetes</taxon>
        <taxon>Streptosporangiales</taxon>
        <taxon>Streptosporangiaceae</taxon>
        <taxon>Nonomuraea</taxon>
    </lineage>
</organism>
<dbReference type="Pfam" id="PF01037">
    <property type="entry name" value="AsnC_trans_reg"/>
    <property type="match status" value="1"/>
</dbReference>
<accession>A0A1I0L1R4</accession>
<dbReference type="RefSeq" id="WP_218155977.1">
    <property type="nucleotide sequence ID" value="NZ_FOHX01000011.1"/>
</dbReference>
<dbReference type="Gene3D" id="1.10.10.10">
    <property type="entry name" value="Winged helix-like DNA-binding domain superfamily/Winged helix DNA-binding domain"/>
    <property type="match status" value="2"/>
</dbReference>
<dbReference type="GO" id="GO:0043565">
    <property type="term" value="F:sequence-specific DNA binding"/>
    <property type="evidence" value="ECO:0007669"/>
    <property type="project" value="InterPro"/>
</dbReference>
<dbReference type="PANTHER" id="PTHR30154:SF34">
    <property type="entry name" value="TRANSCRIPTIONAL REGULATOR AZLB"/>
    <property type="match status" value="1"/>
</dbReference>
<evidence type="ECO:0000256" key="1">
    <source>
        <dbReference type="ARBA" id="ARBA00023015"/>
    </source>
</evidence>
<evidence type="ECO:0000256" key="2">
    <source>
        <dbReference type="ARBA" id="ARBA00023125"/>
    </source>
</evidence>
<dbReference type="InterPro" id="IPR036390">
    <property type="entry name" value="WH_DNA-bd_sf"/>
</dbReference>
<dbReference type="SUPFAM" id="SSF46785">
    <property type="entry name" value="Winged helix' DNA-binding domain"/>
    <property type="match status" value="2"/>
</dbReference>
<dbReference type="GO" id="GO:0043200">
    <property type="term" value="P:response to amino acid"/>
    <property type="evidence" value="ECO:0007669"/>
    <property type="project" value="TreeGrafter"/>
</dbReference>